<reference evidence="1 2" key="1">
    <citation type="journal article" date="2019" name="Extremophiles">
        <title>Biogeography of thermophiles and predominance of Thermus scotoductus in domestic water heaters.</title>
        <authorList>
            <person name="Wilpiszeski R.L."/>
            <person name="Zhang Z."/>
            <person name="House C.H."/>
        </authorList>
    </citation>
    <scope>NUCLEOTIDE SEQUENCE [LARGE SCALE GENOMIC DNA]</scope>
    <source>
        <strain evidence="1 2">17_S17</strain>
    </source>
</reference>
<dbReference type="Proteomes" id="UP000287173">
    <property type="component" value="Unassembled WGS sequence"/>
</dbReference>
<dbReference type="AlphaFoldDB" id="A0A430UPC8"/>
<evidence type="ECO:0000313" key="2">
    <source>
        <dbReference type="Proteomes" id="UP000287173"/>
    </source>
</evidence>
<protein>
    <submittedName>
        <fullName evidence="1">Uncharacterized protein</fullName>
    </submittedName>
</protein>
<organism evidence="1 2">
    <name type="scientific">Thermus scotoductus</name>
    <dbReference type="NCBI Taxonomy" id="37636"/>
    <lineage>
        <taxon>Bacteria</taxon>
        <taxon>Thermotogati</taxon>
        <taxon>Deinococcota</taxon>
        <taxon>Deinococci</taxon>
        <taxon>Thermales</taxon>
        <taxon>Thermaceae</taxon>
        <taxon>Thermus</taxon>
    </lineage>
</organism>
<dbReference type="RefSeq" id="WP_126218546.1">
    <property type="nucleotide sequence ID" value="NZ_PEMG01000197.1"/>
</dbReference>
<dbReference type="EMBL" id="PEMG01000197">
    <property type="protein sequence ID" value="RTI08409.1"/>
    <property type="molecule type" value="Genomic_DNA"/>
</dbReference>
<proteinExistence type="predicted"/>
<evidence type="ECO:0000313" key="1">
    <source>
        <dbReference type="EMBL" id="RTI08409.1"/>
    </source>
</evidence>
<comment type="caution">
    <text evidence="1">The sequence shown here is derived from an EMBL/GenBank/DDBJ whole genome shotgun (WGS) entry which is preliminary data.</text>
</comment>
<sequence>MHRGLLLFLLVPALAAGYLPVTVEEVARGRVGPGLVRLWGRYLPFGDYTGLVRGVLASNRYALPLEGQVFDFSPPPGAYLEVWGELVQKEGTWLLRFHNGRLPRDDRGPRPAAGLREGEVQVWLRVYQAGGGIPETVGVSEDGLAFFLPGYSGPYGVQCLVGRLELGPPRALKEVRACEER</sequence>
<name>A0A430UPC8_THESC</name>
<gene>
    <name evidence="1" type="ORF">CSW30_07085</name>
</gene>
<accession>A0A430UPC8</accession>